<dbReference type="SUPFAM" id="SSF55874">
    <property type="entry name" value="ATPase domain of HSP90 chaperone/DNA topoisomerase II/histidine kinase"/>
    <property type="match status" value="1"/>
</dbReference>
<evidence type="ECO:0000256" key="2">
    <source>
        <dbReference type="ARBA" id="ARBA00004141"/>
    </source>
</evidence>
<evidence type="ECO:0000256" key="9">
    <source>
        <dbReference type="ARBA" id="ARBA00023012"/>
    </source>
</evidence>
<keyword evidence="8 11" id="KW-1133">Transmembrane helix</keyword>
<feature type="transmembrane region" description="Helical" evidence="11">
    <location>
        <begin position="113"/>
        <end position="131"/>
    </location>
</feature>
<proteinExistence type="predicted"/>
<dbReference type="InterPro" id="IPR036890">
    <property type="entry name" value="HATPase_C_sf"/>
</dbReference>
<organism evidence="13 14">
    <name type="scientific">Limnobacter humi</name>
    <dbReference type="NCBI Taxonomy" id="1778671"/>
    <lineage>
        <taxon>Bacteria</taxon>
        <taxon>Pseudomonadati</taxon>
        <taxon>Pseudomonadota</taxon>
        <taxon>Betaproteobacteria</taxon>
        <taxon>Burkholderiales</taxon>
        <taxon>Burkholderiaceae</taxon>
        <taxon>Limnobacter</taxon>
    </lineage>
</organism>
<dbReference type="SMART" id="SM00387">
    <property type="entry name" value="HATPase_c"/>
    <property type="match status" value="1"/>
</dbReference>
<evidence type="ECO:0000256" key="4">
    <source>
        <dbReference type="ARBA" id="ARBA00022553"/>
    </source>
</evidence>
<comment type="caution">
    <text evidence="13">The sequence shown here is derived from an EMBL/GenBank/DDBJ whole genome shotgun (WGS) entry which is preliminary data.</text>
</comment>
<accession>A0ABT1WH51</accession>
<evidence type="ECO:0000259" key="12">
    <source>
        <dbReference type="PROSITE" id="PS50109"/>
    </source>
</evidence>
<feature type="transmembrane region" description="Helical" evidence="11">
    <location>
        <begin position="59"/>
        <end position="78"/>
    </location>
</feature>
<keyword evidence="6 11" id="KW-0812">Transmembrane</keyword>
<keyword evidence="7 13" id="KW-0418">Kinase</keyword>
<evidence type="ECO:0000256" key="7">
    <source>
        <dbReference type="ARBA" id="ARBA00022777"/>
    </source>
</evidence>
<keyword evidence="9" id="KW-0902">Two-component regulatory system</keyword>
<evidence type="ECO:0000256" key="8">
    <source>
        <dbReference type="ARBA" id="ARBA00022989"/>
    </source>
</evidence>
<comment type="subcellular location">
    <subcellularLocation>
        <location evidence="2">Membrane</location>
        <topology evidence="2">Multi-pass membrane protein</topology>
    </subcellularLocation>
</comment>
<evidence type="ECO:0000256" key="10">
    <source>
        <dbReference type="ARBA" id="ARBA00023136"/>
    </source>
</evidence>
<sequence>MSLEALITAALLGVTAYPCLGNALPNQRKNALGAMGTIFQLMLTYWGTPPILDDLEKNIWFALITGASGWLFTMAYLNRMVGLQQNDRQHLLWPVLCFVCLTVGAYIGSFESIILANSLLALVLVHLIMGYKRLHIPGKIKALSFAGAFLLAALCVQLEAQGIVVSDTLPYFTKGVAWTLAIAAVLHMVVQDRTKMRNREIQTPDRRIETAAMQIAYKSRRLLKDFRHDLRQPLSTLGILASVGKAIAKDPEVTARYQHIQTAQKALKQMMEEFFVQLEEAFQYPSSDQFGPLKPVRLRDVIEPLVEEYRLLANAKGLELRYSPSLHEGLTHVESLTKILRNGLDNAIKYTERGGVVIGVRGRGKKARIQIIDTGPGVHTDPANQVHKGWGHGSTIVQELSEQIQAHTECKNRVVRGQVRGSVFQVSLPSIQDRQLLSLHEQKRSETGLIARVLAPSKESLECAQSYMPMQHFDQIEFERLRNSNNHQQTTLDGHLLVYVFYAGSEQESSEALRAVEGIQSHKQAAPCLVTVCPATPRQRKSVVFKDNAIHIAYRPGEPEQGFKVLSELFPVRGQRTSQNQPEEHESR</sequence>
<keyword evidence="14" id="KW-1185">Reference proteome</keyword>
<name>A0ABT1WH51_9BURK</name>
<gene>
    <name evidence="13" type="ORF">NQT62_10460</name>
</gene>
<dbReference type="PROSITE" id="PS50109">
    <property type="entry name" value="HIS_KIN"/>
    <property type="match status" value="1"/>
</dbReference>
<reference evidence="13 14" key="1">
    <citation type="submission" date="2022-07" db="EMBL/GenBank/DDBJ databases">
        <authorList>
            <person name="Xamxidin M."/>
            <person name="Wu M."/>
        </authorList>
    </citation>
    <scope>NUCLEOTIDE SEQUENCE [LARGE SCALE GENOMIC DNA]</scope>
    <source>
        <strain evidence="13 14">NBRC 111650</strain>
    </source>
</reference>
<dbReference type="Pfam" id="PF02518">
    <property type="entry name" value="HATPase_c"/>
    <property type="match status" value="1"/>
</dbReference>
<feature type="transmembrane region" description="Helical" evidence="11">
    <location>
        <begin position="90"/>
        <end position="107"/>
    </location>
</feature>
<dbReference type="InterPro" id="IPR050428">
    <property type="entry name" value="TCS_sensor_his_kinase"/>
</dbReference>
<dbReference type="Proteomes" id="UP001204142">
    <property type="component" value="Unassembled WGS sequence"/>
</dbReference>
<comment type="catalytic activity">
    <reaction evidence="1">
        <text>ATP + protein L-histidine = ADP + protein N-phospho-L-histidine.</text>
        <dbReference type="EC" id="2.7.13.3"/>
    </reaction>
</comment>
<evidence type="ECO:0000256" key="3">
    <source>
        <dbReference type="ARBA" id="ARBA00012438"/>
    </source>
</evidence>
<dbReference type="Gene3D" id="3.30.565.10">
    <property type="entry name" value="Histidine kinase-like ATPase, C-terminal domain"/>
    <property type="match status" value="1"/>
</dbReference>
<keyword evidence="4" id="KW-0597">Phosphoprotein</keyword>
<evidence type="ECO:0000256" key="11">
    <source>
        <dbReference type="SAM" id="Phobius"/>
    </source>
</evidence>
<evidence type="ECO:0000313" key="13">
    <source>
        <dbReference type="EMBL" id="MCQ8896851.1"/>
    </source>
</evidence>
<evidence type="ECO:0000256" key="1">
    <source>
        <dbReference type="ARBA" id="ARBA00000085"/>
    </source>
</evidence>
<dbReference type="InterPro" id="IPR003594">
    <property type="entry name" value="HATPase_dom"/>
</dbReference>
<evidence type="ECO:0000313" key="14">
    <source>
        <dbReference type="Proteomes" id="UP001204142"/>
    </source>
</evidence>
<evidence type="ECO:0000256" key="5">
    <source>
        <dbReference type="ARBA" id="ARBA00022679"/>
    </source>
</evidence>
<dbReference type="PANTHER" id="PTHR45436:SF15">
    <property type="entry name" value="SENSOR HISTIDINE KINASE CUSS"/>
    <property type="match status" value="1"/>
</dbReference>
<dbReference type="PANTHER" id="PTHR45436">
    <property type="entry name" value="SENSOR HISTIDINE KINASE YKOH"/>
    <property type="match status" value="1"/>
</dbReference>
<feature type="domain" description="Histidine kinase" evidence="12">
    <location>
        <begin position="225"/>
        <end position="432"/>
    </location>
</feature>
<dbReference type="RefSeq" id="WP_256764643.1">
    <property type="nucleotide sequence ID" value="NZ_JANIGO010000003.1"/>
</dbReference>
<feature type="transmembrane region" description="Helical" evidence="11">
    <location>
        <begin position="171"/>
        <end position="190"/>
    </location>
</feature>
<keyword evidence="5" id="KW-0808">Transferase</keyword>
<dbReference type="InterPro" id="IPR005467">
    <property type="entry name" value="His_kinase_dom"/>
</dbReference>
<protein>
    <recommendedName>
        <fullName evidence="3">histidine kinase</fullName>
        <ecNumber evidence="3">2.7.13.3</ecNumber>
    </recommendedName>
</protein>
<keyword evidence="10 11" id="KW-0472">Membrane</keyword>
<dbReference type="EC" id="2.7.13.3" evidence="3"/>
<evidence type="ECO:0000256" key="6">
    <source>
        <dbReference type="ARBA" id="ARBA00022692"/>
    </source>
</evidence>
<dbReference type="GO" id="GO:0016301">
    <property type="term" value="F:kinase activity"/>
    <property type="evidence" value="ECO:0007669"/>
    <property type="project" value="UniProtKB-KW"/>
</dbReference>
<dbReference type="EMBL" id="JANIGO010000003">
    <property type="protein sequence ID" value="MCQ8896851.1"/>
    <property type="molecule type" value="Genomic_DNA"/>
</dbReference>
<feature type="transmembrane region" description="Helical" evidence="11">
    <location>
        <begin position="143"/>
        <end position="165"/>
    </location>
</feature>